<dbReference type="InterPro" id="IPR052954">
    <property type="entry name" value="GPCR-Ligand_Int"/>
</dbReference>
<feature type="transmembrane region" description="Helical" evidence="6">
    <location>
        <begin position="304"/>
        <end position="328"/>
    </location>
</feature>
<evidence type="ECO:0000256" key="5">
    <source>
        <dbReference type="SAM" id="MobiDB-lite"/>
    </source>
</evidence>
<comment type="subcellular location">
    <subcellularLocation>
        <location evidence="1">Membrane</location>
    </subcellularLocation>
</comment>
<feature type="transmembrane region" description="Helical" evidence="6">
    <location>
        <begin position="153"/>
        <end position="174"/>
    </location>
</feature>
<sequence>MVTTPDMSESQRSQDGQHADLVDEWTVHMFELVVTVGFTQVLCVLGTGSNMLNIVVFWRQGFAESVNVSLCALAFSDLCGLITLQVANVCAYPWLDREWNLPVEPREITYLAGGWPHLCFARISSWITAYVTLERCLCIAVPLHVKRLITPRVTLTVVVVIHVALVGSVLSEYATLYLDWSWHPARNASVIRLVARPTRKEVEGVAHLVSFMTQFVSFVAVVLFTLVLVVKLKETREKRDRMTRGEAASRADDRHDKHGHKRSDGSGGDSALPKSANKPFSARHANNSSGGSGGKRDRKTEKMILLLACVFIACFTPSTVAFLFVMLYHEFSVHGRYRNTWLLVWSGCFALEAFNASANFALYYHMSSRFQNTLRLMFPRLFAHSPSVTAAQNNKGTVKRN</sequence>
<evidence type="ECO:0000259" key="7">
    <source>
        <dbReference type="PROSITE" id="PS50262"/>
    </source>
</evidence>
<dbReference type="PANTHER" id="PTHR46641">
    <property type="entry name" value="FMRFAMIDE RECEPTOR-RELATED"/>
    <property type="match status" value="1"/>
</dbReference>
<evidence type="ECO:0000256" key="3">
    <source>
        <dbReference type="ARBA" id="ARBA00022989"/>
    </source>
</evidence>
<feature type="transmembrane region" description="Helical" evidence="6">
    <location>
        <begin position="340"/>
        <end position="364"/>
    </location>
</feature>
<organism evidence="8 9">
    <name type="scientific">Aplysia californica</name>
    <name type="common">California sea hare</name>
    <dbReference type="NCBI Taxonomy" id="6500"/>
    <lineage>
        <taxon>Eukaryota</taxon>
        <taxon>Metazoa</taxon>
        <taxon>Spiralia</taxon>
        <taxon>Lophotrochozoa</taxon>
        <taxon>Mollusca</taxon>
        <taxon>Gastropoda</taxon>
        <taxon>Heterobranchia</taxon>
        <taxon>Euthyneura</taxon>
        <taxon>Tectipleura</taxon>
        <taxon>Aplysiida</taxon>
        <taxon>Aplysioidea</taxon>
        <taxon>Aplysiidae</taxon>
        <taxon>Aplysia</taxon>
    </lineage>
</organism>
<keyword evidence="8" id="KW-1185">Reference proteome</keyword>
<dbReference type="PROSITE" id="PS50262">
    <property type="entry name" value="G_PROTEIN_RECEP_F1_2"/>
    <property type="match status" value="1"/>
</dbReference>
<accession>A0ABM0JR11</accession>
<protein>
    <submittedName>
        <fullName evidence="9">Uncharacterized protein LOC101854722</fullName>
    </submittedName>
</protein>
<gene>
    <name evidence="9" type="primary">LOC101854722</name>
</gene>
<evidence type="ECO:0000256" key="6">
    <source>
        <dbReference type="SAM" id="Phobius"/>
    </source>
</evidence>
<name>A0ABM0JR11_APLCA</name>
<keyword evidence="2 6" id="KW-0812">Transmembrane</keyword>
<evidence type="ECO:0000313" key="8">
    <source>
        <dbReference type="Proteomes" id="UP000694888"/>
    </source>
</evidence>
<proteinExistence type="predicted"/>
<feature type="transmembrane region" description="Helical" evidence="6">
    <location>
        <begin position="32"/>
        <end position="58"/>
    </location>
</feature>
<dbReference type="SUPFAM" id="SSF81321">
    <property type="entry name" value="Family A G protein-coupled receptor-like"/>
    <property type="match status" value="1"/>
</dbReference>
<keyword evidence="3 6" id="KW-1133">Transmembrane helix</keyword>
<feature type="transmembrane region" description="Helical" evidence="6">
    <location>
        <begin position="211"/>
        <end position="232"/>
    </location>
</feature>
<feature type="compositionally biased region" description="Basic and acidic residues" evidence="5">
    <location>
        <begin position="239"/>
        <end position="256"/>
    </location>
</feature>
<dbReference type="InterPro" id="IPR000276">
    <property type="entry name" value="GPCR_Rhodpsn"/>
</dbReference>
<evidence type="ECO:0000313" key="9">
    <source>
        <dbReference type="RefSeq" id="XP_005099506.1"/>
    </source>
</evidence>
<evidence type="ECO:0000256" key="1">
    <source>
        <dbReference type="ARBA" id="ARBA00004370"/>
    </source>
</evidence>
<reference evidence="9" key="1">
    <citation type="submission" date="2025-08" db="UniProtKB">
        <authorList>
            <consortium name="RefSeq"/>
        </authorList>
    </citation>
    <scope>IDENTIFICATION</scope>
</reference>
<feature type="region of interest" description="Disordered" evidence="5">
    <location>
        <begin position="239"/>
        <end position="297"/>
    </location>
</feature>
<evidence type="ECO:0000256" key="2">
    <source>
        <dbReference type="ARBA" id="ARBA00022692"/>
    </source>
</evidence>
<dbReference type="PANTHER" id="PTHR46641:SF2">
    <property type="entry name" value="FMRFAMIDE RECEPTOR"/>
    <property type="match status" value="1"/>
</dbReference>
<dbReference type="RefSeq" id="XP_005099506.1">
    <property type="nucleotide sequence ID" value="XM_005099449.1"/>
</dbReference>
<dbReference type="GeneID" id="101854722"/>
<keyword evidence="4 6" id="KW-0472">Membrane</keyword>
<dbReference type="Proteomes" id="UP000694888">
    <property type="component" value="Unplaced"/>
</dbReference>
<feature type="domain" description="G-protein coupled receptors family 1 profile" evidence="7">
    <location>
        <begin position="49"/>
        <end position="363"/>
    </location>
</feature>
<dbReference type="Pfam" id="PF00001">
    <property type="entry name" value="7tm_1"/>
    <property type="match status" value="1"/>
</dbReference>
<evidence type="ECO:0000256" key="4">
    <source>
        <dbReference type="ARBA" id="ARBA00023136"/>
    </source>
</evidence>
<dbReference type="Gene3D" id="1.20.1070.10">
    <property type="entry name" value="Rhodopsin 7-helix transmembrane proteins"/>
    <property type="match status" value="1"/>
</dbReference>
<dbReference type="InterPro" id="IPR017452">
    <property type="entry name" value="GPCR_Rhodpsn_7TM"/>
</dbReference>